<dbReference type="Proteomes" id="UP001318301">
    <property type="component" value="Unassembled WGS sequence"/>
</dbReference>
<sequence length="151" mass="17318">MTYQLNLIKQTRHNFLNLIEPLSIDELNKIPDGFNNNIAWNLGHIVASQQILCYVLSGVLPKIGQEFIDKYKKGTKPESFIGNDEIQQLKVLSLTLMDELEKDMNTKLFDNFKSYTTSYGFELNNINDAINFFSVHDAMHFGVSLSIKKLI</sequence>
<dbReference type="InterPro" id="IPR034660">
    <property type="entry name" value="DinB/YfiT-like"/>
</dbReference>
<dbReference type="Gene3D" id="1.20.120.450">
    <property type="entry name" value="dinb family like domain"/>
    <property type="match status" value="1"/>
</dbReference>
<dbReference type="RefSeq" id="WP_166233087.1">
    <property type="nucleotide sequence ID" value="NZ_CBCSIJ010000022.1"/>
</dbReference>
<accession>A0ABX0EXZ3</accession>
<feature type="domain" description="DinB-like" evidence="1">
    <location>
        <begin position="8"/>
        <end position="142"/>
    </location>
</feature>
<dbReference type="InterPro" id="IPR024775">
    <property type="entry name" value="DinB-like"/>
</dbReference>
<evidence type="ECO:0000313" key="2">
    <source>
        <dbReference type="EMBL" id="NGZ45474.1"/>
    </source>
</evidence>
<organism evidence="2 3">
    <name type="scientific">Aquirufa beregesia</name>
    <dbReference type="NCBI Taxonomy" id="2516556"/>
    <lineage>
        <taxon>Bacteria</taxon>
        <taxon>Pseudomonadati</taxon>
        <taxon>Bacteroidota</taxon>
        <taxon>Cytophagia</taxon>
        <taxon>Cytophagales</taxon>
        <taxon>Flectobacillaceae</taxon>
        <taxon>Aquirufa</taxon>
    </lineage>
</organism>
<dbReference type="SUPFAM" id="SSF109854">
    <property type="entry name" value="DinB/YfiT-like putative metalloenzymes"/>
    <property type="match status" value="1"/>
</dbReference>
<keyword evidence="3" id="KW-1185">Reference proteome</keyword>
<dbReference type="Pfam" id="PF12867">
    <property type="entry name" value="DinB_2"/>
    <property type="match status" value="1"/>
</dbReference>
<evidence type="ECO:0000313" key="3">
    <source>
        <dbReference type="Proteomes" id="UP001318301"/>
    </source>
</evidence>
<evidence type="ECO:0000259" key="1">
    <source>
        <dbReference type="Pfam" id="PF12867"/>
    </source>
</evidence>
<gene>
    <name evidence="2" type="ORF">EWU23_13395</name>
</gene>
<proteinExistence type="predicted"/>
<reference evidence="2 3" key="1">
    <citation type="submission" date="2019-02" db="EMBL/GenBank/DDBJ databases">
        <title>Genome of a new Bacteroidetes strain.</title>
        <authorList>
            <person name="Pitt A."/>
        </authorList>
    </citation>
    <scope>NUCLEOTIDE SEQUENCE [LARGE SCALE GENOMIC DNA]</scope>
    <source>
        <strain evidence="2 3">50C-KIRBA</strain>
    </source>
</reference>
<dbReference type="EMBL" id="SEWW01000012">
    <property type="protein sequence ID" value="NGZ45474.1"/>
    <property type="molecule type" value="Genomic_DNA"/>
</dbReference>
<protein>
    <submittedName>
        <fullName evidence="2">DinB family protein</fullName>
    </submittedName>
</protein>
<comment type="caution">
    <text evidence="2">The sequence shown here is derived from an EMBL/GenBank/DDBJ whole genome shotgun (WGS) entry which is preliminary data.</text>
</comment>
<name>A0ABX0EXZ3_9BACT</name>